<protein>
    <submittedName>
        <fullName evidence="2">Uncharacterized protein</fullName>
    </submittedName>
</protein>
<feature type="signal peptide" evidence="1">
    <location>
        <begin position="1"/>
        <end position="30"/>
    </location>
</feature>
<sequence>MACPLSSPLLCLPLLPVPAPLPALPPPASAATHSLLLLLLPSPYLCPPSLVSSPCCPVAAPCLCSSLPPGLLSPLLGHFVTGLLLSTGLPPCAPSSLPHLSHCCPIA</sequence>
<proteinExistence type="predicted"/>
<keyword evidence="3" id="KW-1185">Reference proteome</keyword>
<feature type="chain" id="PRO_5043864403" evidence="1">
    <location>
        <begin position="31"/>
        <end position="107"/>
    </location>
</feature>
<accession>A0AAV2M3I3</accession>
<dbReference type="EMBL" id="OZ035828">
    <property type="protein sequence ID" value="CAL1607825.1"/>
    <property type="molecule type" value="Genomic_DNA"/>
</dbReference>
<gene>
    <name evidence="2" type="ORF">KC01_LOCUS34840</name>
</gene>
<evidence type="ECO:0000313" key="2">
    <source>
        <dbReference type="EMBL" id="CAL1607825.1"/>
    </source>
</evidence>
<name>A0AAV2M3I3_KNICA</name>
<evidence type="ECO:0000256" key="1">
    <source>
        <dbReference type="SAM" id="SignalP"/>
    </source>
</evidence>
<keyword evidence="1" id="KW-0732">Signal</keyword>
<organism evidence="2 3">
    <name type="scientific">Knipowitschia caucasica</name>
    <name type="common">Caucasian dwarf goby</name>
    <name type="synonym">Pomatoschistus caucasicus</name>
    <dbReference type="NCBI Taxonomy" id="637954"/>
    <lineage>
        <taxon>Eukaryota</taxon>
        <taxon>Metazoa</taxon>
        <taxon>Chordata</taxon>
        <taxon>Craniata</taxon>
        <taxon>Vertebrata</taxon>
        <taxon>Euteleostomi</taxon>
        <taxon>Actinopterygii</taxon>
        <taxon>Neopterygii</taxon>
        <taxon>Teleostei</taxon>
        <taxon>Neoteleostei</taxon>
        <taxon>Acanthomorphata</taxon>
        <taxon>Gobiaria</taxon>
        <taxon>Gobiiformes</taxon>
        <taxon>Gobioidei</taxon>
        <taxon>Gobiidae</taxon>
        <taxon>Gobiinae</taxon>
        <taxon>Knipowitschia</taxon>
    </lineage>
</organism>
<dbReference type="Proteomes" id="UP001497482">
    <property type="component" value="Chromosome 6"/>
</dbReference>
<dbReference type="AlphaFoldDB" id="A0AAV2M3I3"/>
<evidence type="ECO:0000313" key="3">
    <source>
        <dbReference type="Proteomes" id="UP001497482"/>
    </source>
</evidence>
<reference evidence="2 3" key="1">
    <citation type="submission" date="2024-04" db="EMBL/GenBank/DDBJ databases">
        <authorList>
            <person name="Waldvogel A.-M."/>
            <person name="Schoenle A."/>
        </authorList>
    </citation>
    <scope>NUCLEOTIDE SEQUENCE [LARGE SCALE GENOMIC DNA]</scope>
</reference>